<dbReference type="Proteomes" id="UP000250043">
    <property type="component" value="Unassembled WGS sequence"/>
</dbReference>
<feature type="region of interest" description="Disordered" evidence="1">
    <location>
        <begin position="47"/>
        <end position="69"/>
    </location>
</feature>
<protein>
    <submittedName>
        <fullName evidence="2">Uncharacterized protein</fullName>
    </submittedName>
</protein>
<feature type="region of interest" description="Disordered" evidence="1">
    <location>
        <begin position="105"/>
        <end position="160"/>
    </location>
</feature>
<feature type="compositionally biased region" description="Polar residues" evidence="1">
    <location>
        <begin position="194"/>
        <end position="204"/>
    </location>
</feature>
<evidence type="ECO:0000256" key="1">
    <source>
        <dbReference type="SAM" id="MobiDB-lite"/>
    </source>
</evidence>
<gene>
    <name evidence="2" type="ORF">OBBRIDRAFT_826210</name>
</gene>
<feature type="compositionally biased region" description="Polar residues" evidence="1">
    <location>
        <begin position="140"/>
        <end position="151"/>
    </location>
</feature>
<keyword evidence="3" id="KW-1185">Reference proteome</keyword>
<feature type="compositionally biased region" description="Low complexity" evidence="1">
    <location>
        <begin position="105"/>
        <end position="129"/>
    </location>
</feature>
<dbReference type="EMBL" id="KV722415">
    <property type="protein sequence ID" value="OCH89937.1"/>
    <property type="molecule type" value="Genomic_DNA"/>
</dbReference>
<evidence type="ECO:0000313" key="2">
    <source>
        <dbReference type="EMBL" id="OCH89937.1"/>
    </source>
</evidence>
<evidence type="ECO:0000313" key="3">
    <source>
        <dbReference type="Proteomes" id="UP000250043"/>
    </source>
</evidence>
<name>A0A8E2DK06_9APHY</name>
<accession>A0A8E2DK06</accession>
<feature type="region of interest" description="Disordered" evidence="1">
    <location>
        <begin position="184"/>
        <end position="216"/>
    </location>
</feature>
<sequence length="609" mass="65922">MRRDSEADIASPPSRRIRTAPLHPLLPSNTIMSLLQLLPPESYSAMCYRNTASPPQPAKPKEKSKGTVKKVLSALTPGNKDATRPRLSLPRHLRKLSMLPFKASKLASRSSATSKTTISASADAASSPSESDDSAIVTPDASSLSAVSAGQTEPHVQPIQVQEVPHVSLVVLEEPCMPEIDGEYLESESREQSDTSNDLTLRASTSEEDIPASFPSSGSELSLVLDPFTYGLAGEAVLEELCKEVNVVLAQARSHSRMRRSQMSALMRLVEIRETKSLQPSPWWPLVPDVMQQLDGLEAVEEQYEKSLVAFKNKVLAVSPPPHLMFDSVEESVGVPPDFPQQLDLPSAVGCDLPQPVSGEVWADPPEVSTRLPDILSTTGATAPMISGGLPGVLSLTATSTAAPGQRTGAGRPRRSRCRRVLPLARYIMPQPSLRDCRLPPSATEDTDTALARAQPLSPEERRAAPRLGAPQYDRCDAAPPPKPRIQLRRRLASLADGIRALNGKAPRNFRAIASHLGRTKHGPAAALPAEFRFTFRLPRMCAAHDLADGVQRRCERRMRRVRTQSAGGGDGGDACGATEGEWARAERVVRLAAYVLAQLEKEGVRARV</sequence>
<organism evidence="2 3">
    <name type="scientific">Obba rivulosa</name>
    <dbReference type="NCBI Taxonomy" id="1052685"/>
    <lineage>
        <taxon>Eukaryota</taxon>
        <taxon>Fungi</taxon>
        <taxon>Dikarya</taxon>
        <taxon>Basidiomycota</taxon>
        <taxon>Agaricomycotina</taxon>
        <taxon>Agaricomycetes</taxon>
        <taxon>Polyporales</taxon>
        <taxon>Gelatoporiaceae</taxon>
        <taxon>Obba</taxon>
    </lineage>
</organism>
<feature type="region of interest" description="Disordered" evidence="1">
    <location>
        <begin position="433"/>
        <end position="483"/>
    </location>
</feature>
<feature type="region of interest" description="Disordered" evidence="1">
    <location>
        <begin position="1"/>
        <end position="22"/>
    </location>
</feature>
<reference evidence="2 3" key="1">
    <citation type="submission" date="2016-07" db="EMBL/GenBank/DDBJ databases">
        <title>Draft genome of the white-rot fungus Obba rivulosa 3A-2.</title>
        <authorList>
            <consortium name="DOE Joint Genome Institute"/>
            <person name="Miettinen O."/>
            <person name="Riley R."/>
            <person name="Acob R."/>
            <person name="Barry K."/>
            <person name="Cullen D."/>
            <person name="De Vries R."/>
            <person name="Hainaut M."/>
            <person name="Hatakka A."/>
            <person name="Henrissat B."/>
            <person name="Hilden K."/>
            <person name="Kuo R."/>
            <person name="Labutti K."/>
            <person name="Lipzen A."/>
            <person name="Makela M.R."/>
            <person name="Sandor L."/>
            <person name="Spatafora J.W."/>
            <person name="Grigoriev I.V."/>
            <person name="Hibbett D.S."/>
        </authorList>
    </citation>
    <scope>NUCLEOTIDE SEQUENCE [LARGE SCALE GENOMIC DNA]</scope>
    <source>
        <strain evidence="2 3">3A-2</strain>
    </source>
</reference>
<dbReference type="AlphaFoldDB" id="A0A8E2DK06"/>
<proteinExistence type="predicted"/>